<dbReference type="Proteomes" id="UP000005104">
    <property type="component" value="Chromosome"/>
</dbReference>
<reference evidence="1 2" key="1">
    <citation type="submission" date="2011-11" db="EMBL/GenBank/DDBJ databases">
        <title>The Noncontiguous Finished genome of Desulfosporosinus youngiae DSM 17734.</title>
        <authorList>
            <consortium name="US DOE Joint Genome Institute (JGI-PGF)"/>
            <person name="Lucas S."/>
            <person name="Han J."/>
            <person name="Lapidus A."/>
            <person name="Cheng J.-F."/>
            <person name="Goodwin L."/>
            <person name="Pitluck S."/>
            <person name="Peters L."/>
            <person name="Ovchinnikova G."/>
            <person name="Lu M."/>
            <person name="Land M.L."/>
            <person name="Hauser L."/>
            <person name="Pester M."/>
            <person name="Spring S."/>
            <person name="Ollivier B."/>
            <person name="Rattei T."/>
            <person name="Klenk H.-P."/>
            <person name="Wagner M."/>
            <person name="Loy A."/>
            <person name="Woyke T.J."/>
        </authorList>
    </citation>
    <scope>NUCLEOTIDE SEQUENCE [LARGE SCALE GENOMIC DNA]</scope>
    <source>
        <strain evidence="1 2">DSM 17734</strain>
    </source>
</reference>
<proteinExistence type="predicted"/>
<sequence length="143" mass="16117">MIIILALIVLGLSLYYVNNFPPKFDDEVVAVSLANQEITSDGVTYTIKVINNGSYSLKNNALYFTAREYMQPIEAKATEGNKELIKPGKQVKFTAFVPKEKFRDLQSSQNISSEVMLKGYVSWWFWKVSFNKGGGVNINHPSL</sequence>
<evidence type="ECO:0000313" key="1">
    <source>
        <dbReference type="EMBL" id="EHQ89583.1"/>
    </source>
</evidence>
<organism evidence="1 2">
    <name type="scientific">Desulfosporosinus youngiae DSM 17734</name>
    <dbReference type="NCBI Taxonomy" id="768710"/>
    <lineage>
        <taxon>Bacteria</taxon>
        <taxon>Bacillati</taxon>
        <taxon>Bacillota</taxon>
        <taxon>Clostridia</taxon>
        <taxon>Eubacteriales</taxon>
        <taxon>Desulfitobacteriaceae</taxon>
        <taxon>Desulfosporosinus</taxon>
    </lineage>
</organism>
<dbReference type="AlphaFoldDB" id="H5Y4I5"/>
<accession>H5Y4I5</accession>
<name>H5Y4I5_9FIRM</name>
<dbReference type="EMBL" id="CM001441">
    <property type="protein sequence ID" value="EHQ89583.1"/>
    <property type="molecule type" value="Genomic_DNA"/>
</dbReference>
<dbReference type="OrthoDB" id="9838629at2"/>
<evidence type="ECO:0000313" key="2">
    <source>
        <dbReference type="Proteomes" id="UP000005104"/>
    </source>
</evidence>
<gene>
    <name evidence="1" type="ORF">DesyoDRAFT_2510</name>
</gene>
<dbReference type="STRING" id="768710.DesyoDRAFT_2510"/>
<dbReference type="HOGENOM" id="CLU_1803052_0_0_9"/>
<protein>
    <submittedName>
        <fullName evidence="1">Uncharacterized protein</fullName>
    </submittedName>
</protein>
<keyword evidence="2" id="KW-1185">Reference proteome</keyword>